<protein>
    <submittedName>
        <fullName evidence="1">Uncharacterized protein</fullName>
    </submittedName>
</protein>
<accession>A0ABR4CUW4</accession>
<name>A0ABR4CUW4_9HELO</name>
<dbReference type="EMBL" id="JAZHXI010000003">
    <property type="protein sequence ID" value="KAL2073745.1"/>
    <property type="molecule type" value="Genomic_DNA"/>
</dbReference>
<sequence>MCIVLTVGSRERKLKVKFSKRFIFPFVELREAQKKKESPKPNAIHLFHTHTHTHTPHSPFAPKIGKLMITIIRKSSFRSSEPRSTPARLVQSELSPDRMVISPVENAAAGAAFIVGREWKENVIERRC</sequence>
<evidence type="ECO:0000313" key="2">
    <source>
        <dbReference type="Proteomes" id="UP001595075"/>
    </source>
</evidence>
<proteinExistence type="predicted"/>
<gene>
    <name evidence="1" type="ORF">VTL71DRAFT_11071</name>
</gene>
<evidence type="ECO:0000313" key="1">
    <source>
        <dbReference type="EMBL" id="KAL2073745.1"/>
    </source>
</evidence>
<keyword evidence="2" id="KW-1185">Reference proteome</keyword>
<reference evidence="1 2" key="1">
    <citation type="journal article" date="2024" name="Commun. Biol.">
        <title>Comparative genomic analysis of thermophilic fungi reveals convergent evolutionary adaptations and gene losses.</title>
        <authorList>
            <person name="Steindorff A.S."/>
            <person name="Aguilar-Pontes M.V."/>
            <person name="Robinson A.J."/>
            <person name="Andreopoulos B."/>
            <person name="LaButti K."/>
            <person name="Kuo A."/>
            <person name="Mondo S."/>
            <person name="Riley R."/>
            <person name="Otillar R."/>
            <person name="Haridas S."/>
            <person name="Lipzen A."/>
            <person name="Grimwood J."/>
            <person name="Schmutz J."/>
            <person name="Clum A."/>
            <person name="Reid I.D."/>
            <person name="Moisan M.C."/>
            <person name="Butler G."/>
            <person name="Nguyen T.T.M."/>
            <person name="Dewar K."/>
            <person name="Conant G."/>
            <person name="Drula E."/>
            <person name="Henrissat B."/>
            <person name="Hansel C."/>
            <person name="Singer S."/>
            <person name="Hutchinson M.I."/>
            <person name="de Vries R.P."/>
            <person name="Natvig D.O."/>
            <person name="Powell A.J."/>
            <person name="Tsang A."/>
            <person name="Grigoriev I.V."/>
        </authorList>
    </citation>
    <scope>NUCLEOTIDE SEQUENCE [LARGE SCALE GENOMIC DNA]</scope>
    <source>
        <strain evidence="1 2">CBS 494.80</strain>
    </source>
</reference>
<dbReference type="Proteomes" id="UP001595075">
    <property type="component" value="Unassembled WGS sequence"/>
</dbReference>
<comment type="caution">
    <text evidence="1">The sequence shown here is derived from an EMBL/GenBank/DDBJ whole genome shotgun (WGS) entry which is preliminary data.</text>
</comment>
<organism evidence="1 2">
    <name type="scientific">Oculimacula yallundae</name>
    <dbReference type="NCBI Taxonomy" id="86028"/>
    <lineage>
        <taxon>Eukaryota</taxon>
        <taxon>Fungi</taxon>
        <taxon>Dikarya</taxon>
        <taxon>Ascomycota</taxon>
        <taxon>Pezizomycotina</taxon>
        <taxon>Leotiomycetes</taxon>
        <taxon>Helotiales</taxon>
        <taxon>Ploettnerulaceae</taxon>
        <taxon>Oculimacula</taxon>
    </lineage>
</organism>